<dbReference type="Gene3D" id="2.30.110.20">
    <property type="entry name" value="Hcp1-like"/>
    <property type="match status" value="1"/>
</dbReference>
<dbReference type="EMBL" id="CP000822">
    <property type="protein sequence ID" value="ABV15906.1"/>
    <property type="molecule type" value="Genomic_DNA"/>
</dbReference>
<organism evidence="1 2">
    <name type="scientific">Citrobacter koseri (strain ATCC BAA-895 / CDC 4225-83 / SGSC4696)</name>
    <dbReference type="NCBI Taxonomy" id="290338"/>
    <lineage>
        <taxon>Bacteria</taxon>
        <taxon>Pseudomonadati</taxon>
        <taxon>Pseudomonadota</taxon>
        <taxon>Gammaproteobacteria</taxon>
        <taxon>Enterobacterales</taxon>
        <taxon>Enterobacteriaceae</taxon>
        <taxon>Citrobacter</taxon>
    </lineage>
</organism>
<dbReference type="Pfam" id="PF05638">
    <property type="entry name" value="T6SS_HCP"/>
    <property type="match status" value="1"/>
</dbReference>
<dbReference type="InterPro" id="IPR052947">
    <property type="entry name" value="T6SS_Hcp1_domain"/>
</dbReference>
<dbReference type="STRING" id="290338.CKO_04862"/>
<sequence>MPLLKDKIIMGNIVYLTIAGELQGAISDGCGSTASVGNRWQTGHEDEIFVFSLSNSITSTGKGSQLHGLRFCKLIDKSTPLFVNAINNNEQLYMEFYFYRINRFGRWEKYYYIQLRGAFLSGIQHQFSENNLDTETITISYEYILCKHLIANTEFSYLALPENYNRLFIPRPKTPADNSLKTLNSKGVGRLLAAGGIYNGNIEGFRETAEKLGGDAIKGYDHVLNDQTKGTIIALASIASVFGMGRLGLASEVEKFGQAKVWKTLSVPDSIDTTTIATTGQNYRAIAAGAEDLSVAQTKTLTQLPKMGSRIIVTKGFGQNDLAALSAATGDEFAMFTTGGRRLIIRGNATGVPIGIVEAEELATKGWRWSSHVHPDGTLRSSLGDRAILKIFKDHNLNSKSSISDPYGRRFNFSPDGDLISPEWRP</sequence>
<dbReference type="KEGG" id="cko:CKO_04862"/>
<gene>
    <name evidence="1" type="ordered locus">CKO_04862</name>
</gene>
<dbReference type="SUPFAM" id="SSF141452">
    <property type="entry name" value="Hcp1-like"/>
    <property type="match status" value="1"/>
</dbReference>
<proteinExistence type="predicted"/>
<protein>
    <recommendedName>
        <fullName evidence="3">Type VI secretion system tube protein Hcp</fullName>
    </recommendedName>
</protein>
<evidence type="ECO:0008006" key="3">
    <source>
        <dbReference type="Google" id="ProtNLM"/>
    </source>
</evidence>
<dbReference type="PANTHER" id="PTHR34319:SF7">
    <property type="entry name" value="HNH ENDONUCLEASE DOMAIN-CONTAINING PROTEIN"/>
    <property type="match status" value="1"/>
</dbReference>
<dbReference type="HOGENOM" id="CLU_643561_0_0_6"/>
<evidence type="ECO:0000313" key="2">
    <source>
        <dbReference type="Proteomes" id="UP000008148"/>
    </source>
</evidence>
<dbReference type="Proteomes" id="UP000008148">
    <property type="component" value="Chromosome"/>
</dbReference>
<dbReference type="PANTHER" id="PTHR34319">
    <property type="entry name" value="MAJOR EXPORTED PROTEIN"/>
    <property type="match status" value="1"/>
</dbReference>
<name>A8AQZ3_CITK8</name>
<dbReference type="InterPro" id="IPR036624">
    <property type="entry name" value="Hcp1-lik_sf"/>
</dbReference>
<dbReference type="AlphaFoldDB" id="A8AQZ3"/>
<dbReference type="NCBIfam" id="TIGR03344">
    <property type="entry name" value="VI_effect_Hcp1"/>
    <property type="match status" value="1"/>
</dbReference>
<keyword evidence="2" id="KW-1185">Reference proteome</keyword>
<reference evidence="1 2" key="1">
    <citation type="submission" date="2007-08" db="EMBL/GenBank/DDBJ databases">
        <authorList>
            <consortium name="The Citrobacter koseri Genome Sequencing Project"/>
            <person name="McClelland M."/>
            <person name="Sanderson E.K."/>
            <person name="Porwollik S."/>
            <person name="Spieth J."/>
            <person name="Clifton W.S."/>
            <person name="Latreille P."/>
            <person name="Courtney L."/>
            <person name="Wang C."/>
            <person name="Pepin K."/>
            <person name="Bhonagiri V."/>
            <person name="Nash W."/>
            <person name="Johnson M."/>
            <person name="Thiruvilangam P."/>
            <person name="Wilson R."/>
        </authorList>
    </citation>
    <scope>NUCLEOTIDE SEQUENCE [LARGE SCALE GENOMIC DNA]</scope>
    <source>
        <strain evidence="2">ATCC BAA-895 / CDC 4225-83 / SGSC4696</strain>
    </source>
</reference>
<dbReference type="InterPro" id="IPR008514">
    <property type="entry name" value="T6SS_Hcp"/>
</dbReference>
<accession>A8AQZ3</accession>
<evidence type="ECO:0000313" key="1">
    <source>
        <dbReference type="EMBL" id="ABV15906.1"/>
    </source>
</evidence>